<dbReference type="AlphaFoldDB" id="A0A9X3B089"/>
<comment type="caution">
    <text evidence="2">The sequence shown here is derived from an EMBL/GenBank/DDBJ whole genome shotgun (WGS) entry which is preliminary data.</text>
</comment>
<feature type="region of interest" description="Disordered" evidence="1">
    <location>
        <begin position="1"/>
        <end position="20"/>
    </location>
</feature>
<accession>A0A9X3B089</accession>
<protein>
    <submittedName>
        <fullName evidence="2">Uncharacterized protein</fullName>
    </submittedName>
</protein>
<name>A0A9X3B089_9HYPH</name>
<evidence type="ECO:0000256" key="1">
    <source>
        <dbReference type="SAM" id="MobiDB-lite"/>
    </source>
</evidence>
<evidence type="ECO:0000313" key="3">
    <source>
        <dbReference type="Proteomes" id="UP001149009"/>
    </source>
</evidence>
<evidence type="ECO:0000313" key="2">
    <source>
        <dbReference type="EMBL" id="MCT8990964.1"/>
    </source>
</evidence>
<dbReference type="Proteomes" id="UP001149009">
    <property type="component" value="Unassembled WGS sequence"/>
</dbReference>
<proteinExistence type="predicted"/>
<keyword evidence="3" id="KW-1185">Reference proteome</keyword>
<organism evidence="2 3">
    <name type="scientific">Chelativorans petroleitrophicus</name>
    <dbReference type="NCBI Taxonomy" id="2975484"/>
    <lineage>
        <taxon>Bacteria</taxon>
        <taxon>Pseudomonadati</taxon>
        <taxon>Pseudomonadota</taxon>
        <taxon>Alphaproteobacteria</taxon>
        <taxon>Hyphomicrobiales</taxon>
        <taxon>Phyllobacteriaceae</taxon>
        <taxon>Chelativorans</taxon>
    </lineage>
</organism>
<dbReference type="RefSeq" id="WP_261515862.1">
    <property type="nucleotide sequence ID" value="NZ_JAODNV010000012.1"/>
</dbReference>
<dbReference type="EMBL" id="JAODNV010000012">
    <property type="protein sequence ID" value="MCT8990964.1"/>
    <property type="molecule type" value="Genomic_DNA"/>
</dbReference>
<sequence length="75" mass="8120">MSRKKPPQRQTSQKPAPARSGVHIHWVWTPLVAGLLFGGTSGYFIGQAVPAGENGLVSDRYGRGPAHPHYGHNHP</sequence>
<gene>
    <name evidence="2" type="ORF">NYR54_11790</name>
</gene>
<reference evidence="2" key="1">
    <citation type="submission" date="2022-08" db="EMBL/GenBank/DDBJ databases">
        <title>Chelativorans sichuanense sp. nov., a paraffin oil-degrading bacterium isolated from a mixture of oil-based drill cuttings and paddy soil.</title>
        <authorList>
            <person name="Yu J."/>
            <person name="Liu H."/>
            <person name="Chen Q."/>
        </authorList>
    </citation>
    <scope>NUCLEOTIDE SEQUENCE</scope>
    <source>
        <strain evidence="2">SCAU 2101</strain>
    </source>
</reference>